<dbReference type="PROSITE" id="PS51257">
    <property type="entry name" value="PROKAR_LIPOPROTEIN"/>
    <property type="match status" value="1"/>
</dbReference>
<evidence type="ECO:0000256" key="7">
    <source>
        <dbReference type="SAM" id="SignalP"/>
    </source>
</evidence>
<evidence type="ECO:0000256" key="4">
    <source>
        <dbReference type="ARBA" id="ARBA00022729"/>
    </source>
</evidence>
<comment type="subcellular location">
    <subcellularLocation>
        <location evidence="1">Cell envelope</location>
    </subcellularLocation>
</comment>
<keyword evidence="10" id="KW-1185">Reference proteome</keyword>
<sequence>MKKKKLVPFLALTLVASLGVTACSFGGDKGAKDKGTLTVTDRAEPPNLDSAISSDSASRNVLANTQEGLYRHSKDGKSIEPALAESEPKISDDKLTYTFKLRDSKWSDGKPVTAKDFEFAWKRALAPETASEYAFILHALKNGKAYNEKNGKAEDVGVKAIDDKTLEVKLERVTPYFLDLVAFPNYLPQREDIVKQHGDKAGKFAKEANTNVYSGPFKLTEWKHEQSYTMEKNDQYWDAKSVKLNKIVTKVMKDSSANVNAYNTNQVQVTLLGTDYIPKYKDNKEAVSVAEGSSWYLEMNQKNKLLQNKKVRQALNLALDKKEFQANVLQDKSVPAGGLVPPEIKANGNDANKLYREAFPEEPKFDATKAKSLFETGLKELNLSQAPALEMVTDDTTAAKRHGEYVKDAYKKNLGLEIKVSSVPFKQRLDRGKKGEFDLLASGWHADYSDSLSFIGDLFTSDSPYNRGKWSNKEYDELVKKARENTTGNVEERLQNLRKAEAILLEDAGIVPEYYRSVYYMVKPEVKDMVFNSAGFGEEYSFKWAYIE</sequence>
<evidence type="ECO:0000256" key="6">
    <source>
        <dbReference type="SAM" id="MobiDB-lite"/>
    </source>
</evidence>
<evidence type="ECO:0000259" key="8">
    <source>
        <dbReference type="Pfam" id="PF00496"/>
    </source>
</evidence>
<evidence type="ECO:0000256" key="3">
    <source>
        <dbReference type="ARBA" id="ARBA00022448"/>
    </source>
</evidence>
<dbReference type="EMBL" id="JAUSUV010000001">
    <property type="protein sequence ID" value="MDQ0415990.1"/>
    <property type="molecule type" value="Genomic_DNA"/>
</dbReference>
<evidence type="ECO:0000256" key="5">
    <source>
        <dbReference type="ARBA" id="ARBA00022856"/>
    </source>
</evidence>
<dbReference type="Gene3D" id="3.40.190.10">
    <property type="entry name" value="Periplasmic binding protein-like II"/>
    <property type="match status" value="1"/>
</dbReference>
<dbReference type="CDD" id="cd08504">
    <property type="entry name" value="PBP2_OppA"/>
    <property type="match status" value="1"/>
</dbReference>
<accession>A0AAJ1WQZ2</accession>
<dbReference type="Proteomes" id="UP001238450">
    <property type="component" value="Unassembled WGS sequence"/>
</dbReference>
<dbReference type="PANTHER" id="PTHR30290">
    <property type="entry name" value="PERIPLASMIC BINDING COMPONENT OF ABC TRANSPORTER"/>
    <property type="match status" value="1"/>
</dbReference>
<evidence type="ECO:0000313" key="10">
    <source>
        <dbReference type="Proteomes" id="UP001238450"/>
    </source>
</evidence>
<comment type="similarity">
    <text evidence="2">Belongs to the bacterial solute-binding protein 5 family.</text>
</comment>
<dbReference type="Gene3D" id="3.10.105.10">
    <property type="entry name" value="Dipeptide-binding Protein, Domain 3"/>
    <property type="match status" value="1"/>
</dbReference>
<gene>
    <name evidence="9" type="ORF">J2Z48_000148</name>
</gene>
<dbReference type="GO" id="GO:0030288">
    <property type="term" value="C:outer membrane-bounded periplasmic space"/>
    <property type="evidence" value="ECO:0007669"/>
    <property type="project" value="UniProtKB-ARBA"/>
</dbReference>
<name>A0AAJ1WQZ2_9BACL</name>
<dbReference type="InterPro" id="IPR000914">
    <property type="entry name" value="SBP_5_dom"/>
</dbReference>
<dbReference type="PANTHER" id="PTHR30290:SF10">
    <property type="entry name" value="PERIPLASMIC OLIGOPEPTIDE-BINDING PROTEIN-RELATED"/>
    <property type="match status" value="1"/>
</dbReference>
<keyword evidence="4 7" id="KW-0732">Signal</keyword>
<dbReference type="PIRSF" id="PIRSF002741">
    <property type="entry name" value="MppA"/>
    <property type="match status" value="1"/>
</dbReference>
<feature type="chain" id="PRO_5042545997" evidence="7">
    <location>
        <begin position="23"/>
        <end position="548"/>
    </location>
</feature>
<dbReference type="SUPFAM" id="SSF53850">
    <property type="entry name" value="Periplasmic binding protein-like II"/>
    <property type="match status" value="1"/>
</dbReference>
<dbReference type="FunFam" id="3.10.105.10:FF:000001">
    <property type="entry name" value="Oligopeptide ABC transporter, oligopeptide-binding protein"/>
    <property type="match status" value="1"/>
</dbReference>
<feature type="region of interest" description="Disordered" evidence="6">
    <location>
        <begin position="34"/>
        <end position="56"/>
    </location>
</feature>
<dbReference type="RefSeq" id="WP_307250026.1">
    <property type="nucleotide sequence ID" value="NZ_JAUSUV010000001.1"/>
</dbReference>
<evidence type="ECO:0000256" key="1">
    <source>
        <dbReference type="ARBA" id="ARBA00004196"/>
    </source>
</evidence>
<keyword evidence="5" id="KW-0653">Protein transport</keyword>
<dbReference type="GO" id="GO:1904680">
    <property type="term" value="F:peptide transmembrane transporter activity"/>
    <property type="evidence" value="ECO:0007669"/>
    <property type="project" value="TreeGrafter"/>
</dbReference>
<reference evidence="9 10" key="1">
    <citation type="submission" date="2023-07" db="EMBL/GenBank/DDBJ databases">
        <title>Genomic Encyclopedia of Type Strains, Phase IV (KMG-IV): sequencing the most valuable type-strain genomes for metagenomic binning, comparative biology and taxonomic classification.</title>
        <authorList>
            <person name="Goeker M."/>
        </authorList>
    </citation>
    <scope>NUCLEOTIDE SEQUENCE [LARGE SCALE GENOMIC DNA]</scope>
    <source>
        <strain evidence="9 10">DSM 46876</strain>
    </source>
</reference>
<keyword evidence="3" id="KW-0813">Transport</keyword>
<dbReference type="InterPro" id="IPR039424">
    <property type="entry name" value="SBP_5"/>
</dbReference>
<dbReference type="Gene3D" id="3.90.76.10">
    <property type="entry name" value="Dipeptide-binding Protein, Domain 1"/>
    <property type="match status" value="1"/>
</dbReference>
<dbReference type="FunFam" id="3.90.76.10:FF:000001">
    <property type="entry name" value="Oligopeptide ABC transporter substrate-binding protein"/>
    <property type="match status" value="1"/>
</dbReference>
<feature type="signal peptide" evidence="7">
    <location>
        <begin position="1"/>
        <end position="22"/>
    </location>
</feature>
<evidence type="ECO:0000256" key="2">
    <source>
        <dbReference type="ARBA" id="ARBA00005695"/>
    </source>
</evidence>
<dbReference type="InterPro" id="IPR030678">
    <property type="entry name" value="Peptide/Ni-bd"/>
</dbReference>
<organism evidence="9 10">
    <name type="scientific">Croceifilum oryzae</name>
    <dbReference type="NCBI Taxonomy" id="1553429"/>
    <lineage>
        <taxon>Bacteria</taxon>
        <taxon>Bacillati</taxon>
        <taxon>Bacillota</taxon>
        <taxon>Bacilli</taxon>
        <taxon>Bacillales</taxon>
        <taxon>Thermoactinomycetaceae</taxon>
        <taxon>Croceifilum</taxon>
    </lineage>
</organism>
<dbReference type="GO" id="GO:0043190">
    <property type="term" value="C:ATP-binding cassette (ABC) transporter complex"/>
    <property type="evidence" value="ECO:0007669"/>
    <property type="project" value="InterPro"/>
</dbReference>
<dbReference type="GO" id="GO:0015833">
    <property type="term" value="P:peptide transport"/>
    <property type="evidence" value="ECO:0007669"/>
    <property type="project" value="UniProtKB-KW"/>
</dbReference>
<proteinExistence type="inferred from homology"/>
<keyword evidence="5" id="KW-0571">Peptide transport</keyword>
<evidence type="ECO:0000313" key="9">
    <source>
        <dbReference type="EMBL" id="MDQ0415990.1"/>
    </source>
</evidence>
<comment type="caution">
    <text evidence="9">The sequence shown here is derived from an EMBL/GenBank/DDBJ whole genome shotgun (WGS) entry which is preliminary data.</text>
</comment>
<protein>
    <submittedName>
        <fullName evidence="9">Oligopeptide transport system substrate-binding protein</fullName>
    </submittedName>
</protein>
<feature type="domain" description="Solute-binding protein family 5" evidence="8">
    <location>
        <begin position="79"/>
        <end position="462"/>
    </location>
</feature>
<dbReference type="Pfam" id="PF00496">
    <property type="entry name" value="SBP_bac_5"/>
    <property type="match status" value="1"/>
</dbReference>
<dbReference type="AlphaFoldDB" id="A0AAJ1WQZ2"/>